<evidence type="ECO:0000313" key="3">
    <source>
        <dbReference type="EMBL" id="OAG27468.1"/>
    </source>
</evidence>
<dbReference type="PIRSF" id="PIRSF018774">
    <property type="entry name" value="GOGAT_lg_dom1"/>
    <property type="match status" value="1"/>
</dbReference>
<protein>
    <recommendedName>
        <fullName evidence="2">Glutamine amidotransferase type-2 domain-containing protein</fullName>
    </recommendedName>
</protein>
<reference evidence="3 4" key="1">
    <citation type="submission" date="2016-02" db="EMBL/GenBank/DDBJ databases">
        <title>Draft genome sequence of Thermodesulfatator sp. S606.</title>
        <authorList>
            <person name="Lai Q."/>
            <person name="Cao J."/>
            <person name="Dupont S."/>
            <person name="Shao Z."/>
            <person name="Jebbar M."/>
            <person name="Alain K."/>
        </authorList>
    </citation>
    <scope>NUCLEOTIDE SEQUENCE [LARGE SCALE GENOMIC DNA]</scope>
    <source>
        <strain evidence="3 4">S606</strain>
    </source>
</reference>
<dbReference type="AlphaFoldDB" id="A0A177E6Q7"/>
<gene>
    <name evidence="3" type="ORF">TH606_06910</name>
</gene>
<evidence type="ECO:0000259" key="2">
    <source>
        <dbReference type="PROSITE" id="PS51278"/>
    </source>
</evidence>
<organism evidence="3 4">
    <name type="scientific">Thermodesulfatator autotrophicus</name>
    <dbReference type="NCBI Taxonomy" id="1795632"/>
    <lineage>
        <taxon>Bacteria</taxon>
        <taxon>Pseudomonadati</taxon>
        <taxon>Thermodesulfobacteriota</taxon>
        <taxon>Thermodesulfobacteria</taxon>
        <taxon>Thermodesulfobacteriales</taxon>
        <taxon>Thermodesulfatatoraceae</taxon>
        <taxon>Thermodesulfatator</taxon>
    </lineage>
</organism>
<dbReference type="Proteomes" id="UP000076964">
    <property type="component" value="Unassembled WGS sequence"/>
</dbReference>
<name>A0A177E6Q7_9BACT</name>
<sequence>MEIFIPNKEISGCGLSGVINRKGELIKGEVIIESICCQMDRGNGLGAGYAAYGIYPEFAEHYCLHVMADTKKALKEVEEILAHKCYLVHQEKIPTRPVPGITSPPRFYRYFVKPRYEGDLREICEGTPDEDDYMVRLVMKINRDVPGAYIISSGRNMGAFKGVGFPDQIAEFFRLDEYSAYIWTAHNRFPTNTPGWWGGAHPFTILDWSIVHNGEISSYGTNRRYLEMFGYHCTLLTDTEVVAYLLDLLIRRHGLPIELACMALAPPFWEEIDRMEEPERSVCTAIRAVYGPAMLNGPFAILFAYNGGLVGLNDRVKLRPLVAAKKGDFYYMASEEAAIRAICPDPDEVWCPKAGEPVIVELEPDTIPNQRSYLRGEPFQISSPVCRISLVEEEETEEEEEA</sequence>
<keyword evidence="4" id="KW-1185">Reference proteome</keyword>
<dbReference type="PROSITE" id="PS51278">
    <property type="entry name" value="GATASE_TYPE_2"/>
    <property type="match status" value="1"/>
</dbReference>
<evidence type="ECO:0000256" key="1">
    <source>
        <dbReference type="PIRSR" id="PIRSR018774-1"/>
    </source>
</evidence>
<dbReference type="CDD" id="cd01907">
    <property type="entry name" value="GlxB"/>
    <property type="match status" value="1"/>
</dbReference>
<evidence type="ECO:0000313" key="4">
    <source>
        <dbReference type="Proteomes" id="UP000076964"/>
    </source>
</evidence>
<dbReference type="SUPFAM" id="SSF56235">
    <property type="entry name" value="N-terminal nucleophile aminohydrolases (Ntn hydrolases)"/>
    <property type="match status" value="1"/>
</dbReference>
<dbReference type="Pfam" id="PF00310">
    <property type="entry name" value="GATase_2"/>
    <property type="match status" value="1"/>
</dbReference>
<dbReference type="InterPro" id="IPR012375">
    <property type="entry name" value="Glu_synth_lsu_1"/>
</dbReference>
<dbReference type="EMBL" id="LSFI01000029">
    <property type="protein sequence ID" value="OAG27468.1"/>
    <property type="molecule type" value="Genomic_DNA"/>
</dbReference>
<comment type="caution">
    <text evidence="3">The sequence shown here is derived from an EMBL/GenBank/DDBJ whole genome shotgun (WGS) entry which is preliminary data.</text>
</comment>
<dbReference type="Gene3D" id="3.60.20.10">
    <property type="entry name" value="Glutamine Phosphoribosylpyrophosphate, subunit 1, domain 1"/>
    <property type="match status" value="1"/>
</dbReference>
<dbReference type="InterPro" id="IPR029055">
    <property type="entry name" value="Ntn_hydrolases_N"/>
</dbReference>
<dbReference type="STRING" id="1795632.TH606_06910"/>
<dbReference type="OrthoDB" id="9770094at2"/>
<feature type="domain" description="Glutamine amidotransferase type-2" evidence="2">
    <location>
        <begin position="13"/>
        <end position="363"/>
    </location>
</feature>
<accession>A0A177E6Q7</accession>
<feature type="active site" description="For GATase activity" evidence="1">
    <location>
        <position position="13"/>
    </location>
</feature>
<proteinExistence type="predicted"/>
<dbReference type="RefSeq" id="WP_068542306.1">
    <property type="nucleotide sequence ID" value="NZ_LSFI01000029.1"/>
</dbReference>
<dbReference type="InterPro" id="IPR017932">
    <property type="entry name" value="GATase_2_dom"/>
</dbReference>